<feature type="region of interest" description="Disordered" evidence="4">
    <location>
        <begin position="237"/>
        <end position="257"/>
    </location>
</feature>
<evidence type="ECO:0000313" key="8">
    <source>
        <dbReference type="Proteomes" id="UP001205965"/>
    </source>
</evidence>
<accession>A0ABT2FVD3</accession>
<keyword evidence="2" id="KW-0238">DNA-binding</keyword>
<dbReference type="PANTHER" id="PTHR30136:SF8">
    <property type="entry name" value="TRANSCRIPTIONAL REGULATORY PROTEIN"/>
    <property type="match status" value="1"/>
</dbReference>
<dbReference type="Gene3D" id="3.30.450.40">
    <property type="match status" value="1"/>
</dbReference>
<protein>
    <submittedName>
        <fullName evidence="7">IclR family transcriptional regulator</fullName>
    </submittedName>
</protein>
<dbReference type="EMBL" id="JANWTC010000003">
    <property type="protein sequence ID" value="MCS5479200.1"/>
    <property type="molecule type" value="Genomic_DNA"/>
</dbReference>
<dbReference type="Gene3D" id="1.10.10.10">
    <property type="entry name" value="Winged helix-like DNA-binding domain superfamily/Winged helix DNA-binding domain"/>
    <property type="match status" value="1"/>
</dbReference>
<keyword evidence="1" id="KW-0805">Transcription regulation</keyword>
<sequence length="257" mass="27521">METGMQILNAMANAGRPLSLSEVSKLAEMPPSKAHRYLVSFGRVGMTQQDAGTSFYDLGPAMRRIGAEALRRTNEVQSASNHAMELRDRTGHSVNVFVWGDAGPTLVNWAYGAHTISITVRIGASLPLLGSSAGLIYLSTLPESMVKKLLDAEIAADPLARQRWEHFPETREEILRKGYAMVSDSVLPGVSSMSAAAFAAADPIPLVLSLVAPKSLVQKDNQEKLAEVLTETTRRLSQELGGNGGHMLPPGSGEGLT</sequence>
<keyword evidence="8" id="KW-1185">Reference proteome</keyword>
<dbReference type="InterPro" id="IPR036390">
    <property type="entry name" value="WH_DNA-bd_sf"/>
</dbReference>
<name>A0ABT2FVD3_9CORY</name>
<dbReference type="Pfam" id="PF01614">
    <property type="entry name" value="IclR_C"/>
    <property type="match status" value="1"/>
</dbReference>
<evidence type="ECO:0000256" key="4">
    <source>
        <dbReference type="SAM" id="MobiDB-lite"/>
    </source>
</evidence>
<feature type="domain" description="HTH iclR-type" evidence="5">
    <location>
        <begin position="1"/>
        <end position="60"/>
    </location>
</feature>
<dbReference type="InterPro" id="IPR029016">
    <property type="entry name" value="GAF-like_dom_sf"/>
</dbReference>
<dbReference type="InterPro" id="IPR050707">
    <property type="entry name" value="HTH_MetabolicPath_Reg"/>
</dbReference>
<evidence type="ECO:0000256" key="1">
    <source>
        <dbReference type="ARBA" id="ARBA00023015"/>
    </source>
</evidence>
<dbReference type="InterPro" id="IPR014757">
    <property type="entry name" value="Tscrpt_reg_IclR_C"/>
</dbReference>
<evidence type="ECO:0000256" key="3">
    <source>
        <dbReference type="ARBA" id="ARBA00023163"/>
    </source>
</evidence>
<dbReference type="SUPFAM" id="SSF55781">
    <property type="entry name" value="GAF domain-like"/>
    <property type="match status" value="1"/>
</dbReference>
<evidence type="ECO:0000259" key="6">
    <source>
        <dbReference type="PROSITE" id="PS51078"/>
    </source>
</evidence>
<dbReference type="InterPro" id="IPR036388">
    <property type="entry name" value="WH-like_DNA-bd_sf"/>
</dbReference>
<dbReference type="SUPFAM" id="SSF46785">
    <property type="entry name" value="Winged helix' DNA-binding domain"/>
    <property type="match status" value="1"/>
</dbReference>
<dbReference type="Proteomes" id="UP001205965">
    <property type="component" value="Unassembled WGS sequence"/>
</dbReference>
<keyword evidence="3" id="KW-0804">Transcription</keyword>
<organism evidence="7 8">
    <name type="scientific">Corynebacterium lemuris</name>
    <dbReference type="NCBI Taxonomy" id="1859292"/>
    <lineage>
        <taxon>Bacteria</taxon>
        <taxon>Bacillati</taxon>
        <taxon>Actinomycetota</taxon>
        <taxon>Actinomycetes</taxon>
        <taxon>Mycobacteriales</taxon>
        <taxon>Corynebacteriaceae</taxon>
        <taxon>Corynebacterium</taxon>
    </lineage>
</organism>
<dbReference type="PROSITE" id="PS51077">
    <property type="entry name" value="HTH_ICLR"/>
    <property type="match status" value="1"/>
</dbReference>
<dbReference type="SMART" id="SM00346">
    <property type="entry name" value="HTH_ICLR"/>
    <property type="match status" value="1"/>
</dbReference>
<dbReference type="PROSITE" id="PS51078">
    <property type="entry name" value="ICLR_ED"/>
    <property type="match status" value="1"/>
</dbReference>
<evidence type="ECO:0000259" key="5">
    <source>
        <dbReference type="PROSITE" id="PS51077"/>
    </source>
</evidence>
<evidence type="ECO:0000256" key="2">
    <source>
        <dbReference type="ARBA" id="ARBA00023125"/>
    </source>
</evidence>
<feature type="domain" description="IclR-ED" evidence="6">
    <location>
        <begin position="61"/>
        <end position="242"/>
    </location>
</feature>
<evidence type="ECO:0000313" key="7">
    <source>
        <dbReference type="EMBL" id="MCS5479200.1"/>
    </source>
</evidence>
<proteinExistence type="predicted"/>
<reference evidence="7 8" key="1">
    <citation type="submission" date="2022-08" db="EMBL/GenBank/DDBJ databases">
        <title>YIM 101645 draft genome.</title>
        <authorList>
            <person name="Chen X."/>
        </authorList>
    </citation>
    <scope>NUCLEOTIDE SEQUENCE [LARGE SCALE GENOMIC DNA]</scope>
    <source>
        <strain evidence="7 8">YIM 101645</strain>
    </source>
</reference>
<dbReference type="InterPro" id="IPR005471">
    <property type="entry name" value="Tscrpt_reg_IclR_N"/>
</dbReference>
<dbReference type="Pfam" id="PF09339">
    <property type="entry name" value="HTH_IclR"/>
    <property type="match status" value="1"/>
</dbReference>
<dbReference type="RefSeq" id="WP_259427442.1">
    <property type="nucleotide sequence ID" value="NZ_JANWTC010000003.1"/>
</dbReference>
<comment type="caution">
    <text evidence="7">The sequence shown here is derived from an EMBL/GenBank/DDBJ whole genome shotgun (WGS) entry which is preliminary data.</text>
</comment>
<dbReference type="PANTHER" id="PTHR30136">
    <property type="entry name" value="HELIX-TURN-HELIX TRANSCRIPTIONAL REGULATOR, ICLR FAMILY"/>
    <property type="match status" value="1"/>
</dbReference>
<gene>
    <name evidence="7" type="ORF">NYP18_05980</name>
</gene>